<protein>
    <submittedName>
        <fullName evidence="2">Uncharacterized protein</fullName>
    </submittedName>
</protein>
<sequence>MVLSGWNVLYFTRHLFWRFWFIVTLFFWRLHCVIFHGGGRIDEFLHAEWANGGVSVIINHLVYRHGFFFQIGRLGCKTQVCFWGGVGLLITSLRVYRVRRGSQPSGCFVYMS</sequence>
<keyword evidence="1" id="KW-0472">Membrane</keyword>
<keyword evidence="1" id="KW-0812">Transmembrane</keyword>
<name>A0A6A6AGS4_9PLEO</name>
<reference evidence="2" key="1">
    <citation type="journal article" date="2020" name="Stud. Mycol.">
        <title>101 Dothideomycetes genomes: a test case for predicting lifestyles and emergence of pathogens.</title>
        <authorList>
            <person name="Haridas S."/>
            <person name="Albert R."/>
            <person name="Binder M."/>
            <person name="Bloem J."/>
            <person name="Labutti K."/>
            <person name="Salamov A."/>
            <person name="Andreopoulos B."/>
            <person name="Baker S."/>
            <person name="Barry K."/>
            <person name="Bills G."/>
            <person name="Bluhm B."/>
            <person name="Cannon C."/>
            <person name="Castanera R."/>
            <person name="Culley D."/>
            <person name="Daum C."/>
            <person name="Ezra D."/>
            <person name="Gonzalez J."/>
            <person name="Henrissat B."/>
            <person name="Kuo A."/>
            <person name="Liang C."/>
            <person name="Lipzen A."/>
            <person name="Lutzoni F."/>
            <person name="Magnuson J."/>
            <person name="Mondo S."/>
            <person name="Nolan M."/>
            <person name="Ohm R."/>
            <person name="Pangilinan J."/>
            <person name="Park H.-J."/>
            <person name="Ramirez L."/>
            <person name="Alfaro M."/>
            <person name="Sun H."/>
            <person name="Tritt A."/>
            <person name="Yoshinaga Y."/>
            <person name="Zwiers L.-H."/>
            <person name="Turgeon B."/>
            <person name="Goodwin S."/>
            <person name="Spatafora J."/>
            <person name="Crous P."/>
            <person name="Grigoriev I."/>
        </authorList>
    </citation>
    <scope>NUCLEOTIDE SEQUENCE</scope>
    <source>
        <strain evidence="2">CBS 119687</strain>
    </source>
</reference>
<evidence type="ECO:0000256" key="1">
    <source>
        <dbReference type="SAM" id="Phobius"/>
    </source>
</evidence>
<proteinExistence type="predicted"/>
<dbReference type="AlphaFoldDB" id="A0A6A6AGS4"/>
<feature type="transmembrane region" description="Helical" evidence="1">
    <location>
        <begin position="15"/>
        <end position="35"/>
    </location>
</feature>
<accession>A0A6A6AGS4</accession>
<organism evidence="2 3">
    <name type="scientific">Dothidotthia symphoricarpi CBS 119687</name>
    <dbReference type="NCBI Taxonomy" id="1392245"/>
    <lineage>
        <taxon>Eukaryota</taxon>
        <taxon>Fungi</taxon>
        <taxon>Dikarya</taxon>
        <taxon>Ascomycota</taxon>
        <taxon>Pezizomycotina</taxon>
        <taxon>Dothideomycetes</taxon>
        <taxon>Pleosporomycetidae</taxon>
        <taxon>Pleosporales</taxon>
        <taxon>Dothidotthiaceae</taxon>
        <taxon>Dothidotthia</taxon>
    </lineage>
</organism>
<dbReference type="EMBL" id="ML977505">
    <property type="protein sequence ID" value="KAF2130097.1"/>
    <property type="molecule type" value="Genomic_DNA"/>
</dbReference>
<dbReference type="Proteomes" id="UP000799771">
    <property type="component" value="Unassembled WGS sequence"/>
</dbReference>
<evidence type="ECO:0000313" key="3">
    <source>
        <dbReference type="Proteomes" id="UP000799771"/>
    </source>
</evidence>
<gene>
    <name evidence="2" type="ORF">P153DRAFT_230745</name>
</gene>
<dbReference type="GeneID" id="54403115"/>
<keyword evidence="1" id="KW-1133">Transmembrane helix</keyword>
<evidence type="ECO:0000313" key="2">
    <source>
        <dbReference type="EMBL" id="KAF2130097.1"/>
    </source>
</evidence>
<keyword evidence="3" id="KW-1185">Reference proteome</keyword>
<dbReference type="RefSeq" id="XP_033524484.1">
    <property type="nucleotide sequence ID" value="XM_033662683.1"/>
</dbReference>